<dbReference type="Proteomes" id="UP000002215">
    <property type="component" value="Chromosome"/>
</dbReference>
<reference evidence="1 2" key="2">
    <citation type="journal article" date="2010" name="Stand. Genomic Sci.">
        <title>Complete genome sequence of Chitinophaga pinensis type strain (UQM 2034).</title>
        <authorList>
            <person name="Glavina Del Rio T."/>
            <person name="Abt B."/>
            <person name="Spring S."/>
            <person name="Lapidus A."/>
            <person name="Nolan M."/>
            <person name="Tice H."/>
            <person name="Copeland A."/>
            <person name="Cheng J.F."/>
            <person name="Chen F."/>
            <person name="Bruce D."/>
            <person name="Goodwin L."/>
            <person name="Pitluck S."/>
            <person name="Ivanova N."/>
            <person name="Mavromatis K."/>
            <person name="Mikhailova N."/>
            <person name="Pati A."/>
            <person name="Chen A."/>
            <person name="Palaniappan K."/>
            <person name="Land M."/>
            <person name="Hauser L."/>
            <person name="Chang Y.J."/>
            <person name="Jeffries C.D."/>
            <person name="Chain P."/>
            <person name="Saunders E."/>
            <person name="Detter J.C."/>
            <person name="Brettin T."/>
            <person name="Rohde M."/>
            <person name="Goker M."/>
            <person name="Bristow J."/>
            <person name="Eisen J.A."/>
            <person name="Markowitz V."/>
            <person name="Hugenholtz P."/>
            <person name="Kyrpides N.C."/>
            <person name="Klenk H.P."/>
            <person name="Lucas S."/>
        </authorList>
    </citation>
    <scope>NUCLEOTIDE SEQUENCE [LARGE SCALE GENOMIC DNA]</scope>
    <source>
        <strain evidence="2">ATCC 43595 / DSM 2588 / LMG 13176 / NBRC 15968 / NCIMB 11800 / UQM 2034</strain>
    </source>
</reference>
<evidence type="ECO:0000313" key="2">
    <source>
        <dbReference type="Proteomes" id="UP000002215"/>
    </source>
</evidence>
<protein>
    <submittedName>
        <fullName evidence="1">Uncharacterized protein</fullName>
    </submittedName>
</protein>
<evidence type="ECO:0000313" key="1">
    <source>
        <dbReference type="EMBL" id="ACU62214.1"/>
    </source>
</evidence>
<sequence length="44" mass="5292">MKTVSKTLRRGKLHGRYQELSNHWNRGRDVPFWKLRGSCSYTKI</sequence>
<organism evidence="1 2">
    <name type="scientific">Chitinophaga pinensis (strain ATCC 43595 / DSM 2588 / LMG 13176 / NBRC 15968 / NCIMB 11800 / UQM 2034)</name>
    <dbReference type="NCBI Taxonomy" id="485918"/>
    <lineage>
        <taxon>Bacteria</taxon>
        <taxon>Pseudomonadati</taxon>
        <taxon>Bacteroidota</taxon>
        <taxon>Chitinophagia</taxon>
        <taxon>Chitinophagales</taxon>
        <taxon>Chitinophagaceae</taxon>
        <taxon>Chitinophaga</taxon>
    </lineage>
</organism>
<proteinExistence type="predicted"/>
<accession>A0A979G788</accession>
<dbReference type="KEGG" id="cpi:Cpin_4780"/>
<gene>
    <name evidence="1" type="ordered locus">Cpin_4780</name>
</gene>
<name>A0A979G788_CHIPD</name>
<dbReference type="AlphaFoldDB" id="A0A979G788"/>
<dbReference type="EMBL" id="CP001699">
    <property type="protein sequence ID" value="ACU62214.1"/>
    <property type="molecule type" value="Genomic_DNA"/>
</dbReference>
<reference evidence="2" key="1">
    <citation type="submission" date="2009-08" db="EMBL/GenBank/DDBJ databases">
        <title>The complete genome of Chitinophaga pinensis DSM 2588.</title>
        <authorList>
            <consortium name="US DOE Joint Genome Institute (JGI-PGF)"/>
            <person name="Lucas S."/>
            <person name="Copeland A."/>
            <person name="Lapidus A."/>
            <person name="Glavina del Rio T."/>
            <person name="Dalin E."/>
            <person name="Tice H."/>
            <person name="Bruce D."/>
            <person name="Goodwin L."/>
            <person name="Pitluck S."/>
            <person name="Kyrpides N."/>
            <person name="Mavromatis K."/>
            <person name="Ivanova N."/>
            <person name="Mikhailova N."/>
            <person name="Sims D."/>
            <person name="Meinche L."/>
            <person name="Brettin T."/>
            <person name="Detter J.C."/>
            <person name="Han C."/>
            <person name="Larimer F."/>
            <person name="Land M."/>
            <person name="Hauser L."/>
            <person name="Markowitz V."/>
            <person name="Cheng J.-F."/>
            <person name="Hugenholtz P."/>
            <person name="Woyke T."/>
            <person name="Wu D."/>
            <person name="Spring S."/>
            <person name="Klenk H.-P."/>
            <person name="Eisen J.A."/>
        </authorList>
    </citation>
    <scope>NUCLEOTIDE SEQUENCE [LARGE SCALE GENOMIC DNA]</scope>
    <source>
        <strain evidence="2">ATCC 43595 / DSM 2588 / LMG 13176 / NBRC 15968 / NCIMB 11800 / UQM 2034</strain>
    </source>
</reference>